<evidence type="ECO:0000313" key="1">
    <source>
        <dbReference type="EMBL" id="MBM6876936.1"/>
    </source>
</evidence>
<accession>A0ABS2G662</accession>
<proteinExistence type="predicted"/>
<name>A0ABS2G662_9FIRM</name>
<organism evidence="1 2">
    <name type="scientific">Anaerotignum lactatifermentans</name>
    <dbReference type="NCBI Taxonomy" id="160404"/>
    <lineage>
        <taxon>Bacteria</taxon>
        <taxon>Bacillati</taxon>
        <taxon>Bacillota</taxon>
        <taxon>Clostridia</taxon>
        <taxon>Lachnospirales</taxon>
        <taxon>Anaerotignaceae</taxon>
        <taxon>Anaerotignum</taxon>
    </lineage>
</organism>
<dbReference type="EMBL" id="JACSNV010000002">
    <property type="protein sequence ID" value="MBM6876936.1"/>
    <property type="molecule type" value="Genomic_DNA"/>
</dbReference>
<gene>
    <name evidence="1" type="ORF">H9X83_02020</name>
</gene>
<evidence type="ECO:0000313" key="2">
    <source>
        <dbReference type="Proteomes" id="UP000729290"/>
    </source>
</evidence>
<dbReference type="Proteomes" id="UP000729290">
    <property type="component" value="Unassembled WGS sequence"/>
</dbReference>
<keyword evidence="2" id="KW-1185">Reference proteome</keyword>
<protein>
    <submittedName>
        <fullName evidence="1">Uncharacterized protein</fullName>
    </submittedName>
</protein>
<reference evidence="1 2" key="1">
    <citation type="journal article" date="2021" name="Sci. Rep.">
        <title>The distribution of antibiotic resistance genes in chicken gut microbiota commensals.</title>
        <authorList>
            <person name="Juricova H."/>
            <person name="Matiasovicova J."/>
            <person name="Kubasova T."/>
            <person name="Cejkova D."/>
            <person name="Rychlik I."/>
        </authorList>
    </citation>
    <scope>NUCLEOTIDE SEQUENCE [LARGE SCALE GENOMIC DNA]</scope>
    <source>
        <strain evidence="1 2">An431b</strain>
    </source>
</reference>
<comment type="caution">
    <text evidence="1">The sequence shown here is derived from an EMBL/GenBank/DDBJ whole genome shotgun (WGS) entry which is preliminary data.</text>
</comment>
<sequence>MDCGGSHKKEGQQLKKAGTYFLIRRNQGGNRRFLPKNDGHEMGQPIYRNRKMYYNKMM</sequence>